<evidence type="ECO:0000256" key="1">
    <source>
        <dbReference type="SAM" id="SignalP"/>
    </source>
</evidence>
<feature type="domain" description="Glucose/Sorbosone dehydrogenase" evidence="2">
    <location>
        <begin position="60"/>
        <end position="391"/>
    </location>
</feature>
<dbReference type="InterPro" id="IPR011042">
    <property type="entry name" value="6-blade_b-propeller_TolB-like"/>
</dbReference>
<dbReference type="PANTHER" id="PTHR19328">
    <property type="entry name" value="HEDGEHOG-INTERACTING PROTEIN"/>
    <property type="match status" value="1"/>
</dbReference>
<keyword evidence="1" id="KW-0732">Signal</keyword>
<proteinExistence type="predicted"/>
<reference evidence="3" key="1">
    <citation type="submission" date="2023-03" db="EMBL/GenBank/DDBJ databases">
        <title>Multiphase analysis and comparison of six strains from genera Psychromarinibacter, Lutimaribacter, and Maritimibacter, including a novel species: Psychromarinibacter sediminicola sp. nov.</title>
        <authorList>
            <person name="Wang Y.-H."/>
            <person name="Ye M.-Q."/>
            <person name="Du Z.-J."/>
        </authorList>
    </citation>
    <scope>NUCLEOTIDE SEQUENCE</scope>
    <source>
        <strain evidence="3">C21-152</strain>
    </source>
</reference>
<feature type="chain" id="PRO_5042240086" evidence="1">
    <location>
        <begin position="20"/>
        <end position="396"/>
    </location>
</feature>
<gene>
    <name evidence="3" type="ORF">P1J78_17985</name>
</gene>
<feature type="signal peptide" evidence="1">
    <location>
        <begin position="1"/>
        <end position="19"/>
    </location>
</feature>
<sequence length="396" mass="42350">MPRLALFAAAALTAAPLHAQDLFDYGTRNTEFAPAFEAQFRAPQVASGVTLETTTVAGGLEHPWGVAVLPEGGYLVTERPGRMRHVGADGTLSDPIAGIPDVVAMQQGGLLDVALAPDFETSRMIYWTYAKPVGNATATAAARGTLSEDYARVSGVEDIWVQEPAVPVPAHFGSRILFDGAGHVFITTGEHFTVEYRQYAQEMDKTFGKVIRLHPDGTVPDDNPFAGDETAAAGIWSLGHRNIQGATFMEGDLWTVEHGPKGGDELNLTEAGKNYGWPVVSYGVNYSGTEVGSGEADHAARGFDEPDYFWDPVIAPSGMTVYDGGMFEAWQGDLLIGSLSPGALVRLSVENGRVTEEERFLPDIGRVRDVVVDDDGSVLILIDADDGELVRLTPAG</sequence>
<dbReference type="InterPro" id="IPR012938">
    <property type="entry name" value="Glc/Sorbosone_DH"/>
</dbReference>
<evidence type="ECO:0000313" key="3">
    <source>
        <dbReference type="EMBL" id="MDF0602633.1"/>
    </source>
</evidence>
<dbReference type="Gene3D" id="2.120.10.30">
    <property type="entry name" value="TolB, C-terminal domain"/>
    <property type="match status" value="1"/>
</dbReference>
<keyword evidence="4" id="KW-1185">Reference proteome</keyword>
<comment type="caution">
    <text evidence="3">The sequence shown here is derived from an EMBL/GenBank/DDBJ whole genome shotgun (WGS) entry which is preliminary data.</text>
</comment>
<dbReference type="PANTHER" id="PTHR19328:SF75">
    <property type="entry name" value="ALDOSE SUGAR DEHYDROGENASE YLII"/>
    <property type="match status" value="1"/>
</dbReference>
<evidence type="ECO:0000259" key="2">
    <source>
        <dbReference type="Pfam" id="PF07995"/>
    </source>
</evidence>
<dbReference type="RefSeq" id="WP_275568758.1">
    <property type="nucleotide sequence ID" value="NZ_JARGYC010000056.1"/>
</dbReference>
<protein>
    <submittedName>
        <fullName evidence="3">PQQ-dependent sugar dehydrogenase</fullName>
    </submittedName>
</protein>
<dbReference type="AlphaFoldDB" id="A0AAE3TA98"/>
<dbReference type="Proteomes" id="UP001220964">
    <property type="component" value="Unassembled WGS sequence"/>
</dbReference>
<name>A0AAE3TA98_9RHOB</name>
<accession>A0AAE3TA98</accession>
<organism evidence="3 4">
    <name type="scientific">Psychromarinibacter sediminicola</name>
    <dbReference type="NCBI Taxonomy" id="3033385"/>
    <lineage>
        <taxon>Bacteria</taxon>
        <taxon>Pseudomonadati</taxon>
        <taxon>Pseudomonadota</taxon>
        <taxon>Alphaproteobacteria</taxon>
        <taxon>Rhodobacterales</taxon>
        <taxon>Paracoccaceae</taxon>
        <taxon>Psychromarinibacter</taxon>
    </lineage>
</organism>
<evidence type="ECO:0000313" key="4">
    <source>
        <dbReference type="Proteomes" id="UP001220964"/>
    </source>
</evidence>
<dbReference type="Pfam" id="PF07995">
    <property type="entry name" value="GSDH"/>
    <property type="match status" value="1"/>
</dbReference>
<dbReference type="SUPFAM" id="SSF50952">
    <property type="entry name" value="Soluble quinoprotein glucose dehydrogenase"/>
    <property type="match status" value="1"/>
</dbReference>
<dbReference type="InterPro" id="IPR011041">
    <property type="entry name" value="Quinoprot_gluc/sorb_DH_b-prop"/>
</dbReference>
<dbReference type="EMBL" id="JARGYC010000056">
    <property type="protein sequence ID" value="MDF0602633.1"/>
    <property type="molecule type" value="Genomic_DNA"/>
</dbReference>